<name>A0A1D1V8T9_RAMVA</name>
<gene>
    <name evidence="2" type="primary">RvY_09262-1</name>
    <name evidence="2" type="synonym">RvY_09262.1</name>
    <name evidence="2" type="ORF">RvY_09262</name>
</gene>
<evidence type="ECO:0000313" key="3">
    <source>
        <dbReference type="Proteomes" id="UP000186922"/>
    </source>
</evidence>
<dbReference type="Proteomes" id="UP000186922">
    <property type="component" value="Unassembled WGS sequence"/>
</dbReference>
<organism evidence="2 3">
    <name type="scientific">Ramazzottius varieornatus</name>
    <name type="common">Water bear</name>
    <name type="synonym">Tardigrade</name>
    <dbReference type="NCBI Taxonomy" id="947166"/>
    <lineage>
        <taxon>Eukaryota</taxon>
        <taxon>Metazoa</taxon>
        <taxon>Ecdysozoa</taxon>
        <taxon>Tardigrada</taxon>
        <taxon>Eutardigrada</taxon>
        <taxon>Parachela</taxon>
        <taxon>Hypsibioidea</taxon>
        <taxon>Ramazzottiidae</taxon>
        <taxon>Ramazzottius</taxon>
    </lineage>
</organism>
<feature type="chain" id="PRO_5008898145" evidence="1">
    <location>
        <begin position="28"/>
        <end position="161"/>
    </location>
</feature>
<evidence type="ECO:0000256" key="1">
    <source>
        <dbReference type="SAM" id="SignalP"/>
    </source>
</evidence>
<protein>
    <submittedName>
        <fullName evidence="2">Uncharacterized protein</fullName>
    </submittedName>
</protein>
<proteinExistence type="predicted"/>
<accession>A0A1D1V8T9</accession>
<sequence length="161" mass="18028">MEKIVSLSGLCLLGFVLLGSFAPKTSAQSTAAISTGMDKAEKRDWADMKSSWGKRSQEPDDITVEDLQLAEIPTRSIREAAGWRDGMRASWGKRADRDVSNGWTSGLKAWGKRGAWSQNLRAWGKRTPVEWTDEYVRSLQRQIAAAKNRRASNWQLASWGK</sequence>
<keyword evidence="3" id="KW-1185">Reference proteome</keyword>
<dbReference type="AlphaFoldDB" id="A0A1D1V8T9"/>
<feature type="signal peptide" evidence="1">
    <location>
        <begin position="1"/>
        <end position="27"/>
    </location>
</feature>
<dbReference type="EMBL" id="BDGG01000004">
    <property type="protein sequence ID" value="GAU98064.1"/>
    <property type="molecule type" value="Genomic_DNA"/>
</dbReference>
<reference evidence="2 3" key="1">
    <citation type="journal article" date="2016" name="Nat. Commun.">
        <title>Extremotolerant tardigrade genome and improved radiotolerance of human cultured cells by tardigrade-unique protein.</title>
        <authorList>
            <person name="Hashimoto T."/>
            <person name="Horikawa D.D."/>
            <person name="Saito Y."/>
            <person name="Kuwahara H."/>
            <person name="Kozuka-Hata H."/>
            <person name="Shin-I T."/>
            <person name="Minakuchi Y."/>
            <person name="Ohishi K."/>
            <person name="Motoyama A."/>
            <person name="Aizu T."/>
            <person name="Enomoto A."/>
            <person name="Kondo K."/>
            <person name="Tanaka S."/>
            <person name="Hara Y."/>
            <person name="Koshikawa S."/>
            <person name="Sagara H."/>
            <person name="Miura T."/>
            <person name="Yokobori S."/>
            <person name="Miyagawa K."/>
            <person name="Suzuki Y."/>
            <person name="Kubo T."/>
            <person name="Oyama M."/>
            <person name="Kohara Y."/>
            <person name="Fujiyama A."/>
            <person name="Arakawa K."/>
            <person name="Katayama T."/>
            <person name="Toyoda A."/>
            <person name="Kunieda T."/>
        </authorList>
    </citation>
    <scope>NUCLEOTIDE SEQUENCE [LARGE SCALE GENOMIC DNA]</scope>
    <source>
        <strain evidence="2 3">YOKOZUNA-1</strain>
    </source>
</reference>
<comment type="caution">
    <text evidence="2">The sequence shown here is derived from an EMBL/GenBank/DDBJ whole genome shotgun (WGS) entry which is preliminary data.</text>
</comment>
<evidence type="ECO:0000313" key="2">
    <source>
        <dbReference type="EMBL" id="GAU98064.1"/>
    </source>
</evidence>
<keyword evidence="1" id="KW-0732">Signal</keyword>